<organism evidence="3 4">
    <name type="scientific">Reticulibacter mediterranei</name>
    <dbReference type="NCBI Taxonomy" id="2778369"/>
    <lineage>
        <taxon>Bacteria</taxon>
        <taxon>Bacillati</taxon>
        <taxon>Chloroflexota</taxon>
        <taxon>Ktedonobacteria</taxon>
        <taxon>Ktedonobacterales</taxon>
        <taxon>Reticulibacteraceae</taxon>
        <taxon>Reticulibacter</taxon>
    </lineage>
</organism>
<dbReference type="Gene3D" id="3.40.50.1820">
    <property type="entry name" value="alpha/beta hydrolase"/>
    <property type="match status" value="1"/>
</dbReference>
<evidence type="ECO:0000259" key="1">
    <source>
        <dbReference type="Pfam" id="PF01738"/>
    </source>
</evidence>
<dbReference type="Proteomes" id="UP000597444">
    <property type="component" value="Unassembled WGS sequence"/>
</dbReference>
<dbReference type="InterPro" id="IPR002925">
    <property type="entry name" value="Dienelactn_hydro"/>
</dbReference>
<protein>
    <recommendedName>
        <fullName evidence="5">Alpha/beta hydrolase</fullName>
    </recommendedName>
</protein>
<name>A0A8J3MZB1_9CHLR</name>
<dbReference type="RefSeq" id="WP_220201241.1">
    <property type="nucleotide sequence ID" value="NZ_BNJK01000001.1"/>
</dbReference>
<evidence type="ECO:0008006" key="5">
    <source>
        <dbReference type="Google" id="ProtNLM"/>
    </source>
</evidence>
<dbReference type="EMBL" id="BNJK01000001">
    <property type="protein sequence ID" value="GHO90263.1"/>
    <property type="molecule type" value="Genomic_DNA"/>
</dbReference>
<comment type="caution">
    <text evidence="3">The sequence shown here is derived from an EMBL/GenBank/DDBJ whole genome shotgun (WGS) entry which is preliminary data.</text>
</comment>
<evidence type="ECO:0000313" key="3">
    <source>
        <dbReference type="EMBL" id="GHO90263.1"/>
    </source>
</evidence>
<feature type="domain" description="Dienelactone hydrolase" evidence="1">
    <location>
        <begin position="156"/>
        <end position="266"/>
    </location>
</feature>
<dbReference type="GO" id="GO:0016787">
    <property type="term" value="F:hydrolase activity"/>
    <property type="evidence" value="ECO:0007669"/>
    <property type="project" value="InterPro"/>
</dbReference>
<dbReference type="AlphaFoldDB" id="A0A8J3MZB1"/>
<gene>
    <name evidence="3" type="ORF">KSF_003110</name>
</gene>
<dbReference type="Pfam" id="PF20434">
    <property type="entry name" value="BD-FAE"/>
    <property type="match status" value="1"/>
</dbReference>
<keyword evidence="4" id="KW-1185">Reference proteome</keyword>
<dbReference type="SUPFAM" id="SSF53474">
    <property type="entry name" value="alpha/beta-Hydrolases"/>
    <property type="match status" value="1"/>
</dbReference>
<dbReference type="InterPro" id="IPR049492">
    <property type="entry name" value="BD-FAE-like_dom"/>
</dbReference>
<evidence type="ECO:0000259" key="2">
    <source>
        <dbReference type="Pfam" id="PF20434"/>
    </source>
</evidence>
<dbReference type="InterPro" id="IPR029058">
    <property type="entry name" value="AB_hydrolase_fold"/>
</dbReference>
<dbReference type="Pfam" id="PF01738">
    <property type="entry name" value="DLH"/>
    <property type="match status" value="1"/>
</dbReference>
<proteinExistence type="predicted"/>
<evidence type="ECO:0000313" key="4">
    <source>
        <dbReference type="Proteomes" id="UP000597444"/>
    </source>
</evidence>
<accession>A0A8J3MZB1</accession>
<sequence>MADFHELLKKRIVYELPGMERCNVVKNRVYKTVEEKDLLLDIYYPADMLDGEQRPAVVCVHGLGPAEFVEHIKDSGQYVSWGQAIAASGLIAVTFNHRSPDEHTSLRDVGTDVDELVVHVRQQAPQLQIDKERLAIWACSAGVPLGIRSALRGTPSFVKCLVAYYGPLDLEPFKVRWHLTEDEIREFSATTYLEEAASKLAPMLITKAGLDFPGLNVTTDHFIKEASAKNVTLDFMTHPGGQHAFDVLDNVARSREIIQRTLAFLKTSLISSSSLRV</sequence>
<reference evidence="3" key="1">
    <citation type="submission" date="2020-10" db="EMBL/GenBank/DDBJ databases">
        <title>Taxonomic study of unclassified bacteria belonging to the class Ktedonobacteria.</title>
        <authorList>
            <person name="Yabe S."/>
            <person name="Wang C.M."/>
            <person name="Zheng Y."/>
            <person name="Sakai Y."/>
            <person name="Cavaletti L."/>
            <person name="Monciardini P."/>
            <person name="Donadio S."/>
        </authorList>
    </citation>
    <scope>NUCLEOTIDE SEQUENCE</scope>
    <source>
        <strain evidence="3">ID150040</strain>
    </source>
</reference>
<feature type="domain" description="BD-FAE-like" evidence="2">
    <location>
        <begin position="40"/>
        <end position="154"/>
    </location>
</feature>